<proteinExistence type="predicted"/>
<dbReference type="PANTHER" id="PTHR24148:SF64">
    <property type="entry name" value="HETEROKARYON INCOMPATIBILITY DOMAIN-CONTAINING PROTEIN"/>
    <property type="match status" value="1"/>
</dbReference>
<feature type="region of interest" description="Disordered" evidence="1">
    <location>
        <begin position="1"/>
        <end position="31"/>
    </location>
</feature>
<dbReference type="PANTHER" id="PTHR24148">
    <property type="entry name" value="ANKYRIN REPEAT DOMAIN-CONTAINING PROTEIN 39 HOMOLOG-RELATED"/>
    <property type="match status" value="1"/>
</dbReference>
<evidence type="ECO:0000259" key="2">
    <source>
        <dbReference type="Pfam" id="PF06985"/>
    </source>
</evidence>
<sequence length="1123" mass="125934">MADPSGSQDALPNDNDSPPVNNPRSDEELSRQITSLQERLVTMGLLGGDVPAEPVARFKHYDNLARLYMARFLADRSCKDEALMYSDQAKANIPPEMEGSLFLEPDGDGFGDRYLFLRVYAWHKEKSPGNARLLVDALEWKLSIASGSLSLQDAWLLALGKAALFRENKDAQELAGAIQACEDFIGVYQRTLLTVPDPEVLMECQDLYPSVLSCLSQLLYHEFRSTGKYNFLQLGLTMGNDVFIKVPDDERSDLAMSLGLSSIAYSFNYHTWDIPSRAPQEVLDWSLVDEEDPPSTVPETSLITGNLDPSKGIYQEIALASDNSQIRLLQLQAGTGEDPIVCFLKAVNLEGHPEYDALSYVWGNPGVTGSIQLHGREHSVTINLWDALKRLRQPDKHRRLWVDALCINQTDSKEKEGQIGLMGKIYSQAKEVCLWLGEPTKLDAFSDGPREIPCHATAAGVLKATFPTVYPEIRPYLSILEDGEFELVSSADPLDLTAILYRFPFSMRPIPSFPDDSLLSGSPPAPDTRHFSPETAALVRCTASMNLCMDFEDVLKRNMWHQDTEKPTPAYFNWGNESQIPWYLESKLSGVDWPISGAFVLVNLLAMDVHFHDLPFFGAKGYSCMSGHTAQAWNKLCYALYQILSSKYWSRAWILQEIVLADSPRIYFGKHMLPYHRLVRAMINFKRHYTSCCKDVVPVSQKSACEPQDWWMKLDAVFTSCIETTSEMWFERKVRSARGIDSSLRISDAMVANFKKRQATEPRDLIFSVLGMVRNDGPNAIPVDYSSPVEKVFSGAVMRALKESKQYATMFSFAGYGRSEKLKYKLPSWCVDLTSPMEWSGPFPEIAVLFNALPDVPGDGSMEADLCLSITSTKVDTVKLVSSTGQCCSHSGWDDTIHNIHQWRECASLPKDTRNLTMNSEEARFWTTILGGCLLSATATLHSSPSTYELINAVDLDDIPGWQAWLHDPGRSGESEELRAEYPTALDMNWLTRAEDFSRFNRRLHSSMMNKRFFVTEKGRFGAGPGSNDMEHFTRFEEGDEVHLLAGCKVPVILRSVKSLKGEGKKGSEHYGNDPVAFSADLETCVHEEELVYQLVGPCYVDGIMNGEAAREEGVSLRKIYLR</sequence>
<dbReference type="AlphaFoldDB" id="A0AAN6YNU8"/>
<feature type="compositionally biased region" description="Low complexity" evidence="1">
    <location>
        <begin position="12"/>
        <end position="23"/>
    </location>
</feature>
<gene>
    <name evidence="3" type="ORF">QBC38DRAFT_489218</name>
</gene>
<dbReference type="Pfam" id="PF06985">
    <property type="entry name" value="HET"/>
    <property type="match status" value="1"/>
</dbReference>
<dbReference type="EMBL" id="MU865458">
    <property type="protein sequence ID" value="KAK4222693.1"/>
    <property type="molecule type" value="Genomic_DNA"/>
</dbReference>
<protein>
    <recommendedName>
        <fullName evidence="2">Heterokaryon incompatibility domain-containing protein</fullName>
    </recommendedName>
</protein>
<feature type="compositionally biased region" description="Polar residues" evidence="1">
    <location>
        <begin position="1"/>
        <end position="10"/>
    </location>
</feature>
<evidence type="ECO:0000256" key="1">
    <source>
        <dbReference type="SAM" id="MobiDB-lite"/>
    </source>
</evidence>
<keyword evidence="4" id="KW-1185">Reference proteome</keyword>
<dbReference type="InterPro" id="IPR052895">
    <property type="entry name" value="HetReg/Transcr_Mod"/>
</dbReference>
<evidence type="ECO:0000313" key="4">
    <source>
        <dbReference type="Proteomes" id="UP001301958"/>
    </source>
</evidence>
<feature type="domain" description="Heterokaryon incompatibility" evidence="2">
    <location>
        <begin position="355"/>
        <end position="444"/>
    </location>
</feature>
<accession>A0AAN6YNU8</accession>
<dbReference type="Proteomes" id="UP001301958">
    <property type="component" value="Unassembled WGS sequence"/>
</dbReference>
<dbReference type="InterPro" id="IPR010730">
    <property type="entry name" value="HET"/>
</dbReference>
<comment type="caution">
    <text evidence="3">The sequence shown here is derived from an EMBL/GenBank/DDBJ whole genome shotgun (WGS) entry which is preliminary data.</text>
</comment>
<organism evidence="3 4">
    <name type="scientific">Podospora fimiseda</name>
    <dbReference type="NCBI Taxonomy" id="252190"/>
    <lineage>
        <taxon>Eukaryota</taxon>
        <taxon>Fungi</taxon>
        <taxon>Dikarya</taxon>
        <taxon>Ascomycota</taxon>
        <taxon>Pezizomycotina</taxon>
        <taxon>Sordariomycetes</taxon>
        <taxon>Sordariomycetidae</taxon>
        <taxon>Sordariales</taxon>
        <taxon>Podosporaceae</taxon>
        <taxon>Podospora</taxon>
    </lineage>
</organism>
<reference evidence="3" key="2">
    <citation type="submission" date="2023-05" db="EMBL/GenBank/DDBJ databases">
        <authorList>
            <consortium name="Lawrence Berkeley National Laboratory"/>
            <person name="Steindorff A."/>
            <person name="Hensen N."/>
            <person name="Bonometti L."/>
            <person name="Westerberg I."/>
            <person name="Brannstrom I.O."/>
            <person name="Guillou S."/>
            <person name="Cros-Aarteil S."/>
            <person name="Calhoun S."/>
            <person name="Haridas S."/>
            <person name="Kuo A."/>
            <person name="Mondo S."/>
            <person name="Pangilinan J."/>
            <person name="Riley R."/>
            <person name="Labutti K."/>
            <person name="Andreopoulos B."/>
            <person name="Lipzen A."/>
            <person name="Chen C."/>
            <person name="Yanf M."/>
            <person name="Daum C."/>
            <person name="Ng V."/>
            <person name="Clum A."/>
            <person name="Ohm R."/>
            <person name="Martin F."/>
            <person name="Silar P."/>
            <person name="Natvig D."/>
            <person name="Lalanne C."/>
            <person name="Gautier V."/>
            <person name="Ament-Velasquez S.L."/>
            <person name="Kruys A."/>
            <person name="Hutchinson M.I."/>
            <person name="Powell A.J."/>
            <person name="Barry K."/>
            <person name="Miller A.N."/>
            <person name="Grigoriev I.V."/>
            <person name="Debuchy R."/>
            <person name="Gladieux P."/>
            <person name="Thoren M.H."/>
            <person name="Johannesson H."/>
        </authorList>
    </citation>
    <scope>NUCLEOTIDE SEQUENCE</scope>
    <source>
        <strain evidence="3">CBS 990.96</strain>
    </source>
</reference>
<name>A0AAN6YNU8_9PEZI</name>
<reference evidence="3" key="1">
    <citation type="journal article" date="2023" name="Mol. Phylogenet. Evol.">
        <title>Genome-scale phylogeny and comparative genomics of the fungal order Sordariales.</title>
        <authorList>
            <person name="Hensen N."/>
            <person name="Bonometti L."/>
            <person name="Westerberg I."/>
            <person name="Brannstrom I.O."/>
            <person name="Guillou S."/>
            <person name="Cros-Aarteil S."/>
            <person name="Calhoun S."/>
            <person name="Haridas S."/>
            <person name="Kuo A."/>
            <person name="Mondo S."/>
            <person name="Pangilinan J."/>
            <person name="Riley R."/>
            <person name="LaButti K."/>
            <person name="Andreopoulos B."/>
            <person name="Lipzen A."/>
            <person name="Chen C."/>
            <person name="Yan M."/>
            <person name="Daum C."/>
            <person name="Ng V."/>
            <person name="Clum A."/>
            <person name="Steindorff A."/>
            <person name="Ohm R.A."/>
            <person name="Martin F."/>
            <person name="Silar P."/>
            <person name="Natvig D.O."/>
            <person name="Lalanne C."/>
            <person name="Gautier V."/>
            <person name="Ament-Velasquez S.L."/>
            <person name="Kruys A."/>
            <person name="Hutchinson M.I."/>
            <person name="Powell A.J."/>
            <person name="Barry K."/>
            <person name="Miller A.N."/>
            <person name="Grigoriev I.V."/>
            <person name="Debuchy R."/>
            <person name="Gladieux P."/>
            <person name="Hiltunen Thoren M."/>
            <person name="Johannesson H."/>
        </authorList>
    </citation>
    <scope>NUCLEOTIDE SEQUENCE</scope>
    <source>
        <strain evidence="3">CBS 990.96</strain>
    </source>
</reference>
<evidence type="ECO:0000313" key="3">
    <source>
        <dbReference type="EMBL" id="KAK4222693.1"/>
    </source>
</evidence>